<organism evidence="2 3">
    <name type="scientific">Rhodohalobacter barkolensis</name>
    <dbReference type="NCBI Taxonomy" id="2053187"/>
    <lineage>
        <taxon>Bacteria</taxon>
        <taxon>Pseudomonadati</taxon>
        <taxon>Balneolota</taxon>
        <taxon>Balneolia</taxon>
        <taxon>Balneolales</taxon>
        <taxon>Balneolaceae</taxon>
        <taxon>Rhodohalobacter</taxon>
    </lineage>
</organism>
<dbReference type="Proteomes" id="UP000233398">
    <property type="component" value="Unassembled WGS sequence"/>
</dbReference>
<comment type="caution">
    <text evidence="2">The sequence shown here is derived from an EMBL/GenBank/DDBJ whole genome shotgun (WGS) entry which is preliminary data.</text>
</comment>
<evidence type="ECO:0000313" key="3">
    <source>
        <dbReference type="Proteomes" id="UP000233398"/>
    </source>
</evidence>
<evidence type="ECO:0000313" key="2">
    <source>
        <dbReference type="EMBL" id="PKD43602.1"/>
    </source>
</evidence>
<dbReference type="EMBL" id="PISP01000002">
    <property type="protein sequence ID" value="PKD43602.1"/>
    <property type="molecule type" value="Genomic_DNA"/>
</dbReference>
<keyword evidence="1" id="KW-0732">Signal</keyword>
<gene>
    <name evidence="2" type="ORF">CWD77_08520</name>
</gene>
<accession>A0A2N0VHD0</accession>
<dbReference type="RefSeq" id="WP_101073144.1">
    <property type="nucleotide sequence ID" value="NZ_PISP01000002.1"/>
</dbReference>
<feature type="signal peptide" evidence="1">
    <location>
        <begin position="1"/>
        <end position="19"/>
    </location>
</feature>
<protein>
    <submittedName>
        <fullName evidence="2">Uncharacterized protein</fullName>
    </submittedName>
</protein>
<sequence>MKKIILVLFLALLSVDVYAQFEDPEIRKVDHSERAQFEDRFADISWTGQGLYNPITIDRIPTVELRSRLQAVFGDPTQKIGDLINERNFRPAKAVQFEYWFIIDGEMPLMILDLDGPFENGLVYVGASRYIDMMPQVKRILNRMLMNEAGDLESFSDYFYSPERDQWYLVEYQDGEFAHEAIDRPSNFN</sequence>
<dbReference type="AlphaFoldDB" id="A0A2N0VHD0"/>
<feature type="chain" id="PRO_5014825848" evidence="1">
    <location>
        <begin position="20"/>
        <end position="189"/>
    </location>
</feature>
<reference evidence="2 3" key="1">
    <citation type="submission" date="2017-11" db="EMBL/GenBank/DDBJ databases">
        <title>Rhodohalobacter 15182 sp. nov., isolated from a salt lake.</title>
        <authorList>
            <person name="Han S."/>
        </authorList>
    </citation>
    <scope>NUCLEOTIDE SEQUENCE [LARGE SCALE GENOMIC DNA]</scope>
    <source>
        <strain evidence="2 3">15182</strain>
    </source>
</reference>
<evidence type="ECO:0000256" key="1">
    <source>
        <dbReference type="SAM" id="SignalP"/>
    </source>
</evidence>
<name>A0A2N0VHD0_9BACT</name>
<dbReference type="OrthoDB" id="1493975at2"/>
<keyword evidence="3" id="KW-1185">Reference proteome</keyword>
<proteinExistence type="predicted"/>